<organism evidence="3 4">
    <name type="scientific">Roseivirga pacifica</name>
    <dbReference type="NCBI Taxonomy" id="1267423"/>
    <lineage>
        <taxon>Bacteria</taxon>
        <taxon>Pseudomonadati</taxon>
        <taxon>Bacteroidota</taxon>
        <taxon>Cytophagia</taxon>
        <taxon>Cytophagales</taxon>
        <taxon>Roseivirgaceae</taxon>
        <taxon>Roseivirga</taxon>
    </lineage>
</organism>
<sequence>MNRLSDYSRMLVAMDLTKMDESVVSYASVIARAFNFDSVYFLHVTTSLELPQEIHEKYGDMMAPVDETLETEMNQTIKEFFDAPDACDVKVHVATGNITNEVLKYSKVKMVDLILLGRKAELTGSGLHSKKIAKSASASILFVPEKPILKLEKLLIPIDYSKYSEMAFMLGVDIQKHFGCKLLSNHVYRVPTGYYKSGKTYEEFADIMLENTKKDCDRFFSNMELDGVDYEHTYALDDDPHPADKIYRTAVEEKADMIVLGSKGRSGAISMLIGSVAERLVMEDNDIPLLLVKKRDENIGLLEALFRI</sequence>
<comment type="similarity">
    <text evidence="1">Belongs to the universal stress protein A family.</text>
</comment>
<dbReference type="PRINTS" id="PR01438">
    <property type="entry name" value="UNVRSLSTRESS"/>
</dbReference>
<dbReference type="InterPro" id="IPR014729">
    <property type="entry name" value="Rossmann-like_a/b/a_fold"/>
</dbReference>
<protein>
    <submittedName>
        <fullName evidence="3">Nucleotide-binding universal stress protein, UspA family</fullName>
    </submittedName>
</protein>
<dbReference type="SUPFAM" id="SSF52402">
    <property type="entry name" value="Adenine nucleotide alpha hydrolases-like"/>
    <property type="match status" value="2"/>
</dbReference>
<dbReference type="PANTHER" id="PTHR46268:SF6">
    <property type="entry name" value="UNIVERSAL STRESS PROTEIN UP12"/>
    <property type="match status" value="1"/>
</dbReference>
<reference evidence="4" key="1">
    <citation type="submission" date="2016-10" db="EMBL/GenBank/DDBJ databases">
        <authorList>
            <person name="Varghese N."/>
            <person name="Submissions S."/>
        </authorList>
    </citation>
    <scope>NUCLEOTIDE SEQUENCE [LARGE SCALE GENOMIC DNA]</scope>
    <source>
        <strain evidence="4">CGMCC 1.12402</strain>
    </source>
</reference>
<dbReference type="Pfam" id="PF00582">
    <property type="entry name" value="Usp"/>
    <property type="match status" value="2"/>
</dbReference>
<proteinExistence type="inferred from homology"/>
<dbReference type="InterPro" id="IPR006015">
    <property type="entry name" value="Universal_stress_UspA"/>
</dbReference>
<dbReference type="STRING" id="1267423.SAMN05216290_0522"/>
<accession>A0A1I0MN88</accession>
<evidence type="ECO:0000313" key="3">
    <source>
        <dbReference type="EMBL" id="SEV89426.1"/>
    </source>
</evidence>
<dbReference type="RefSeq" id="WP_090256828.1">
    <property type="nucleotide sequence ID" value="NZ_FOIR01000001.1"/>
</dbReference>
<dbReference type="PANTHER" id="PTHR46268">
    <property type="entry name" value="STRESS RESPONSE PROTEIN NHAX"/>
    <property type="match status" value="1"/>
</dbReference>
<feature type="domain" description="UspA" evidence="2">
    <location>
        <begin position="7"/>
        <end position="144"/>
    </location>
</feature>
<dbReference type="Proteomes" id="UP000199437">
    <property type="component" value="Unassembled WGS sequence"/>
</dbReference>
<dbReference type="CDD" id="cd00293">
    <property type="entry name" value="USP-like"/>
    <property type="match status" value="2"/>
</dbReference>
<evidence type="ECO:0000313" key="4">
    <source>
        <dbReference type="Proteomes" id="UP000199437"/>
    </source>
</evidence>
<keyword evidence="4" id="KW-1185">Reference proteome</keyword>
<dbReference type="AlphaFoldDB" id="A0A1I0MN88"/>
<dbReference type="GeneID" id="99985281"/>
<evidence type="ECO:0000256" key="1">
    <source>
        <dbReference type="ARBA" id="ARBA00008791"/>
    </source>
</evidence>
<dbReference type="EMBL" id="FOIR01000001">
    <property type="protein sequence ID" value="SEV89426.1"/>
    <property type="molecule type" value="Genomic_DNA"/>
</dbReference>
<dbReference type="Gene3D" id="3.40.50.620">
    <property type="entry name" value="HUPs"/>
    <property type="match status" value="2"/>
</dbReference>
<evidence type="ECO:0000259" key="2">
    <source>
        <dbReference type="Pfam" id="PF00582"/>
    </source>
</evidence>
<feature type="domain" description="UspA" evidence="2">
    <location>
        <begin position="152"/>
        <end position="282"/>
    </location>
</feature>
<name>A0A1I0MN88_9BACT</name>
<gene>
    <name evidence="3" type="ORF">SAMN05216290_0522</name>
</gene>
<dbReference type="OrthoDB" id="1522996at2"/>
<dbReference type="InterPro" id="IPR006016">
    <property type="entry name" value="UspA"/>
</dbReference>